<proteinExistence type="predicted"/>
<organism evidence="2 3">
    <name type="scientific">Cercospora zeae-maydis SCOH1-5</name>
    <dbReference type="NCBI Taxonomy" id="717836"/>
    <lineage>
        <taxon>Eukaryota</taxon>
        <taxon>Fungi</taxon>
        <taxon>Dikarya</taxon>
        <taxon>Ascomycota</taxon>
        <taxon>Pezizomycotina</taxon>
        <taxon>Dothideomycetes</taxon>
        <taxon>Dothideomycetidae</taxon>
        <taxon>Mycosphaerellales</taxon>
        <taxon>Mycosphaerellaceae</taxon>
        <taxon>Cercospora</taxon>
    </lineage>
</organism>
<evidence type="ECO:0000313" key="3">
    <source>
        <dbReference type="Proteomes" id="UP000799539"/>
    </source>
</evidence>
<evidence type="ECO:0000313" key="2">
    <source>
        <dbReference type="EMBL" id="KAF2208278.1"/>
    </source>
</evidence>
<dbReference type="EMBL" id="ML992695">
    <property type="protein sequence ID" value="KAF2208278.1"/>
    <property type="molecule type" value="Genomic_DNA"/>
</dbReference>
<feature type="region of interest" description="Disordered" evidence="1">
    <location>
        <begin position="106"/>
        <end position="140"/>
    </location>
</feature>
<gene>
    <name evidence="2" type="ORF">CERZMDRAFT_101545</name>
</gene>
<reference evidence="2" key="1">
    <citation type="journal article" date="2020" name="Stud. Mycol.">
        <title>101 Dothideomycetes genomes: a test case for predicting lifestyles and emergence of pathogens.</title>
        <authorList>
            <person name="Haridas S."/>
            <person name="Albert R."/>
            <person name="Binder M."/>
            <person name="Bloem J."/>
            <person name="Labutti K."/>
            <person name="Salamov A."/>
            <person name="Andreopoulos B."/>
            <person name="Baker S."/>
            <person name="Barry K."/>
            <person name="Bills G."/>
            <person name="Bluhm B."/>
            <person name="Cannon C."/>
            <person name="Castanera R."/>
            <person name="Culley D."/>
            <person name="Daum C."/>
            <person name="Ezra D."/>
            <person name="Gonzalez J."/>
            <person name="Henrissat B."/>
            <person name="Kuo A."/>
            <person name="Liang C."/>
            <person name="Lipzen A."/>
            <person name="Lutzoni F."/>
            <person name="Magnuson J."/>
            <person name="Mondo S."/>
            <person name="Nolan M."/>
            <person name="Ohm R."/>
            <person name="Pangilinan J."/>
            <person name="Park H.-J."/>
            <person name="Ramirez L."/>
            <person name="Alfaro M."/>
            <person name="Sun H."/>
            <person name="Tritt A."/>
            <person name="Yoshinaga Y."/>
            <person name="Zwiers L.-H."/>
            <person name="Turgeon B."/>
            <person name="Goodwin S."/>
            <person name="Spatafora J."/>
            <person name="Crous P."/>
            <person name="Grigoriev I."/>
        </authorList>
    </citation>
    <scope>NUCLEOTIDE SEQUENCE</scope>
    <source>
        <strain evidence="2">SCOH1-5</strain>
    </source>
</reference>
<protein>
    <submittedName>
        <fullName evidence="2">Uncharacterized protein</fullName>
    </submittedName>
</protein>
<accession>A0A6A6F1C7</accession>
<dbReference type="AlphaFoldDB" id="A0A6A6F1C7"/>
<feature type="region of interest" description="Disordered" evidence="1">
    <location>
        <begin position="1"/>
        <end position="21"/>
    </location>
</feature>
<dbReference type="Proteomes" id="UP000799539">
    <property type="component" value="Unassembled WGS sequence"/>
</dbReference>
<keyword evidence="3" id="KW-1185">Reference proteome</keyword>
<feature type="compositionally biased region" description="Basic residues" evidence="1">
    <location>
        <begin position="1"/>
        <end position="12"/>
    </location>
</feature>
<name>A0A6A6F1C7_9PEZI</name>
<sequence>MSRRHNDRKHLQPRGAPDMLVSTRCSPRKTVRRIQTQGYTMIHSKLGELRCSQMQITQEDKTWLLRRYLHPIKAPTMHVPYLQSSAIIPRGNRPVLMPDISLIGSLQQRADGHQQDSHSGGAVQAQSHPDPPEPQVTGSD</sequence>
<evidence type="ECO:0000256" key="1">
    <source>
        <dbReference type="SAM" id="MobiDB-lite"/>
    </source>
</evidence>